<accession>A0A5M6C234</accession>
<dbReference type="OrthoDB" id="10061064at2759"/>
<dbReference type="KEGG" id="ksn:43588945"/>
<dbReference type="GeneID" id="43588945"/>
<evidence type="ECO:0000256" key="1">
    <source>
        <dbReference type="SAM" id="MobiDB-lite"/>
    </source>
</evidence>
<feature type="region of interest" description="Disordered" evidence="1">
    <location>
        <begin position="28"/>
        <end position="106"/>
    </location>
</feature>
<feature type="region of interest" description="Disordered" evidence="1">
    <location>
        <begin position="357"/>
        <end position="387"/>
    </location>
</feature>
<dbReference type="Proteomes" id="UP000322225">
    <property type="component" value="Chromosome 4"/>
</dbReference>
<proteinExistence type="predicted"/>
<dbReference type="AlphaFoldDB" id="A0A5M6C234"/>
<sequence length="418" mass="45435">MAHPLTQQPPSSLPFAFAARPSPLAFGFGLPSTSSSSSSVLNTPNKASTTTWPTFSSSPSKVTASRLRLNPSPNVTHTSLKRSRQSRSPSSSPPLTPSFSTSIHSNIRVDRSQSKVDLSEVAGLALQDPLTSYAGKSKQPKRTRLTADKNDQTLGEDIDVGILLATLPPSAHLPILLQVLRDNPSLSASILPQIPRPDLRSCINELECGLDRIRKLVGPIQSMYGLQTSVSSARRWERVRDEVETFCRTASTYIRYITSTSPGATAIDPQSLFALLHPLTTHLLFLLALIPSSSPFGNGIQSATPGNVVLELAKLILSKWNTWILELAAEVNDRGGMYPYSVVIQWADTLDHIVSGPSTSSSDQSIVPHWSSSSSTVQSPEPDSQSLQPSFREAFVPIRDQFLTRVGWLVGRSRSNFN</sequence>
<feature type="compositionally biased region" description="Polar residues" evidence="1">
    <location>
        <begin position="376"/>
        <end position="387"/>
    </location>
</feature>
<dbReference type="RefSeq" id="XP_031860920.1">
    <property type="nucleotide sequence ID" value="XM_032004805.1"/>
</dbReference>
<dbReference type="InterPro" id="IPR038422">
    <property type="entry name" value="Cut8/Sts1_sf"/>
</dbReference>
<gene>
    <name evidence="2" type="ORF">CI109_102196</name>
</gene>
<dbReference type="Gene3D" id="1.20.58.1590">
    <property type="entry name" value="Tethering factor for nuclear proteasome Cut8/Sts1"/>
    <property type="match status" value="1"/>
</dbReference>
<keyword evidence="3" id="KW-1185">Reference proteome</keyword>
<name>A0A5M6C234_9TREE</name>
<reference evidence="2" key="1">
    <citation type="submission" date="2017-08" db="EMBL/GenBank/DDBJ databases">
        <authorList>
            <person name="Cuomo C."/>
            <person name="Billmyre B."/>
            <person name="Heitman J."/>
        </authorList>
    </citation>
    <scope>NUCLEOTIDE SEQUENCE</scope>
    <source>
        <strain evidence="2">CBS 12478</strain>
    </source>
</reference>
<feature type="compositionally biased region" description="Low complexity" evidence="1">
    <location>
        <begin position="48"/>
        <end position="60"/>
    </location>
</feature>
<organism evidence="2 3">
    <name type="scientific">Kwoniella shandongensis</name>
    <dbReference type="NCBI Taxonomy" id="1734106"/>
    <lineage>
        <taxon>Eukaryota</taxon>
        <taxon>Fungi</taxon>
        <taxon>Dikarya</taxon>
        <taxon>Basidiomycota</taxon>
        <taxon>Agaricomycotina</taxon>
        <taxon>Tremellomycetes</taxon>
        <taxon>Tremellales</taxon>
        <taxon>Cryptococcaceae</taxon>
        <taxon>Kwoniella</taxon>
    </lineage>
</organism>
<reference evidence="2" key="2">
    <citation type="submission" date="2024-01" db="EMBL/GenBank/DDBJ databases">
        <title>Comparative genomics of Cryptococcus and Kwoniella reveals pathogenesis evolution and contrasting modes of karyotype evolution via chromosome fusion or intercentromeric recombination.</title>
        <authorList>
            <person name="Coelho M.A."/>
            <person name="David-Palma M."/>
            <person name="Shea T."/>
            <person name="Bowers K."/>
            <person name="McGinley-Smith S."/>
            <person name="Mohammad A.W."/>
            <person name="Gnirke A."/>
            <person name="Yurkov A.M."/>
            <person name="Nowrousian M."/>
            <person name="Sun S."/>
            <person name="Cuomo C.A."/>
            <person name="Heitman J."/>
        </authorList>
    </citation>
    <scope>NUCLEOTIDE SEQUENCE</scope>
    <source>
        <strain evidence="2">CBS 12478</strain>
    </source>
</reference>
<evidence type="ECO:0000313" key="2">
    <source>
        <dbReference type="EMBL" id="WWD17755.1"/>
    </source>
</evidence>
<dbReference type="EMBL" id="CP144054">
    <property type="protein sequence ID" value="WWD17755.1"/>
    <property type="molecule type" value="Genomic_DNA"/>
</dbReference>
<evidence type="ECO:0000313" key="3">
    <source>
        <dbReference type="Proteomes" id="UP000322225"/>
    </source>
</evidence>
<protein>
    <submittedName>
        <fullName evidence="2">Uncharacterized protein</fullName>
    </submittedName>
</protein>